<evidence type="ECO:0000256" key="7">
    <source>
        <dbReference type="ARBA" id="ARBA00022840"/>
    </source>
</evidence>
<dbReference type="GO" id="GO:0004674">
    <property type="term" value="F:protein serine/threonine kinase activity"/>
    <property type="evidence" value="ECO:0007669"/>
    <property type="project" value="UniProtKB-KW"/>
</dbReference>
<evidence type="ECO:0000256" key="2">
    <source>
        <dbReference type="ARBA" id="ARBA00012513"/>
    </source>
</evidence>
<dbReference type="InterPro" id="IPR047117">
    <property type="entry name" value="PERK1-13-like"/>
</dbReference>
<evidence type="ECO:0000256" key="10">
    <source>
        <dbReference type="ARBA" id="ARBA00047899"/>
    </source>
</evidence>
<organism evidence="12 13">
    <name type="scientific">Cinchona calisaya</name>
    <dbReference type="NCBI Taxonomy" id="153742"/>
    <lineage>
        <taxon>Eukaryota</taxon>
        <taxon>Viridiplantae</taxon>
        <taxon>Streptophyta</taxon>
        <taxon>Embryophyta</taxon>
        <taxon>Tracheophyta</taxon>
        <taxon>Spermatophyta</taxon>
        <taxon>Magnoliopsida</taxon>
        <taxon>eudicotyledons</taxon>
        <taxon>Gunneridae</taxon>
        <taxon>Pentapetalae</taxon>
        <taxon>asterids</taxon>
        <taxon>lamiids</taxon>
        <taxon>Gentianales</taxon>
        <taxon>Rubiaceae</taxon>
        <taxon>Cinchonoideae</taxon>
        <taxon>Cinchoneae</taxon>
        <taxon>Cinchona</taxon>
    </lineage>
</organism>
<accession>A0ABD2XVS2</accession>
<sequence>MSSTQARPHLRKALENRNYATLVDPRLQGNYNDQEMANMVSCATACVHRASWRRPRMSQIVRALEGDAALMDLDVGITP</sequence>
<keyword evidence="13" id="KW-1185">Reference proteome</keyword>
<keyword evidence="9" id="KW-0472">Membrane</keyword>
<evidence type="ECO:0000256" key="1">
    <source>
        <dbReference type="ARBA" id="ARBA00004162"/>
    </source>
</evidence>
<reference evidence="12 13" key="1">
    <citation type="submission" date="2024-11" db="EMBL/GenBank/DDBJ databases">
        <title>A near-complete genome assembly of Cinchona calisaya.</title>
        <authorList>
            <person name="Lian D.C."/>
            <person name="Zhao X.W."/>
            <person name="Wei L."/>
        </authorList>
    </citation>
    <scope>NUCLEOTIDE SEQUENCE [LARGE SCALE GENOMIC DNA]</scope>
    <source>
        <tissue evidence="12">Nenye</tissue>
    </source>
</reference>
<dbReference type="EC" id="2.7.11.1" evidence="2"/>
<keyword evidence="4" id="KW-0808">Transferase</keyword>
<keyword evidence="5" id="KW-0812">Transmembrane</keyword>
<evidence type="ECO:0000256" key="5">
    <source>
        <dbReference type="ARBA" id="ARBA00022692"/>
    </source>
</evidence>
<keyword evidence="3" id="KW-0723">Serine/threonine-protein kinase</keyword>
<dbReference type="Gene3D" id="1.10.510.10">
    <property type="entry name" value="Transferase(Phosphotransferase) domain 1"/>
    <property type="match status" value="1"/>
</dbReference>
<evidence type="ECO:0000313" key="12">
    <source>
        <dbReference type="EMBL" id="KAL3498397.1"/>
    </source>
</evidence>
<comment type="catalytic activity">
    <reaction evidence="11">
        <text>L-seryl-[protein] + ATP = O-phospho-L-seryl-[protein] + ADP + H(+)</text>
        <dbReference type="Rhea" id="RHEA:17989"/>
        <dbReference type="Rhea" id="RHEA-COMP:9863"/>
        <dbReference type="Rhea" id="RHEA-COMP:11604"/>
        <dbReference type="ChEBI" id="CHEBI:15378"/>
        <dbReference type="ChEBI" id="CHEBI:29999"/>
        <dbReference type="ChEBI" id="CHEBI:30616"/>
        <dbReference type="ChEBI" id="CHEBI:83421"/>
        <dbReference type="ChEBI" id="CHEBI:456216"/>
        <dbReference type="EC" id="2.7.11.1"/>
    </reaction>
</comment>
<comment type="subcellular location">
    <subcellularLocation>
        <location evidence="1">Cell membrane</location>
        <topology evidence="1">Single-pass membrane protein</topology>
    </subcellularLocation>
</comment>
<keyword evidence="3" id="KW-0418">Kinase</keyword>
<comment type="catalytic activity">
    <reaction evidence="10">
        <text>L-threonyl-[protein] + ATP = O-phospho-L-threonyl-[protein] + ADP + H(+)</text>
        <dbReference type="Rhea" id="RHEA:46608"/>
        <dbReference type="Rhea" id="RHEA-COMP:11060"/>
        <dbReference type="Rhea" id="RHEA-COMP:11605"/>
        <dbReference type="ChEBI" id="CHEBI:15378"/>
        <dbReference type="ChEBI" id="CHEBI:30013"/>
        <dbReference type="ChEBI" id="CHEBI:30616"/>
        <dbReference type="ChEBI" id="CHEBI:61977"/>
        <dbReference type="ChEBI" id="CHEBI:456216"/>
        <dbReference type="EC" id="2.7.11.1"/>
    </reaction>
</comment>
<dbReference type="EMBL" id="JBJUIK010000017">
    <property type="protein sequence ID" value="KAL3498397.1"/>
    <property type="molecule type" value="Genomic_DNA"/>
</dbReference>
<keyword evidence="8" id="KW-1133">Transmembrane helix</keyword>
<comment type="caution">
    <text evidence="12">The sequence shown here is derived from an EMBL/GenBank/DDBJ whole genome shotgun (WGS) entry which is preliminary data.</text>
</comment>
<evidence type="ECO:0000256" key="6">
    <source>
        <dbReference type="ARBA" id="ARBA00022741"/>
    </source>
</evidence>
<evidence type="ECO:0000256" key="9">
    <source>
        <dbReference type="ARBA" id="ARBA00023136"/>
    </source>
</evidence>
<dbReference type="AlphaFoldDB" id="A0ABD2XVS2"/>
<evidence type="ECO:0000256" key="4">
    <source>
        <dbReference type="ARBA" id="ARBA00022679"/>
    </source>
</evidence>
<dbReference type="GO" id="GO:0005524">
    <property type="term" value="F:ATP binding"/>
    <property type="evidence" value="ECO:0007669"/>
    <property type="project" value="UniProtKB-KW"/>
</dbReference>
<gene>
    <name evidence="12" type="ORF">ACH5RR_041129</name>
</gene>
<protein>
    <recommendedName>
        <fullName evidence="2">non-specific serine/threonine protein kinase</fullName>
        <ecNumber evidence="2">2.7.11.1</ecNumber>
    </recommendedName>
</protein>
<dbReference type="GO" id="GO:0005886">
    <property type="term" value="C:plasma membrane"/>
    <property type="evidence" value="ECO:0007669"/>
    <property type="project" value="UniProtKB-SubCell"/>
</dbReference>
<proteinExistence type="predicted"/>
<evidence type="ECO:0000256" key="11">
    <source>
        <dbReference type="ARBA" id="ARBA00048679"/>
    </source>
</evidence>
<evidence type="ECO:0000256" key="3">
    <source>
        <dbReference type="ARBA" id="ARBA00022527"/>
    </source>
</evidence>
<name>A0ABD2XVS2_9GENT</name>
<evidence type="ECO:0000313" key="13">
    <source>
        <dbReference type="Proteomes" id="UP001630127"/>
    </source>
</evidence>
<keyword evidence="6" id="KW-0547">Nucleotide-binding</keyword>
<dbReference type="Proteomes" id="UP001630127">
    <property type="component" value="Unassembled WGS sequence"/>
</dbReference>
<keyword evidence="7" id="KW-0067">ATP-binding</keyword>
<dbReference type="PANTHER" id="PTHR47982">
    <property type="entry name" value="PROLINE-RICH RECEPTOR-LIKE PROTEIN KINASE PERK4"/>
    <property type="match status" value="1"/>
</dbReference>
<evidence type="ECO:0000256" key="8">
    <source>
        <dbReference type="ARBA" id="ARBA00022989"/>
    </source>
</evidence>
<dbReference type="PANTHER" id="PTHR47982:SF67">
    <property type="entry name" value="NON-SPECIFIC SERINE_THREONINE PROTEIN KINASE"/>
    <property type="match status" value="1"/>
</dbReference>